<dbReference type="PANTHER" id="PTHR43537:SF5">
    <property type="entry name" value="UXU OPERON TRANSCRIPTIONAL REGULATOR"/>
    <property type="match status" value="1"/>
</dbReference>
<dbReference type="AlphaFoldDB" id="A0A1M7T2Z3"/>
<dbReference type="PROSITE" id="PS50949">
    <property type="entry name" value="HTH_GNTR"/>
    <property type="match status" value="1"/>
</dbReference>
<dbReference type="Gene3D" id="1.10.10.10">
    <property type="entry name" value="Winged helix-like DNA-binding domain superfamily/Winged helix DNA-binding domain"/>
    <property type="match status" value="1"/>
</dbReference>
<dbReference type="SUPFAM" id="SSF46785">
    <property type="entry name" value="Winged helix' DNA-binding domain"/>
    <property type="match status" value="1"/>
</dbReference>
<dbReference type="InterPro" id="IPR036388">
    <property type="entry name" value="WH-like_DNA-bd_sf"/>
</dbReference>
<dbReference type="SMART" id="SM00345">
    <property type="entry name" value="HTH_GNTR"/>
    <property type="match status" value="1"/>
</dbReference>
<feature type="region of interest" description="Disordered" evidence="4">
    <location>
        <begin position="1"/>
        <end position="43"/>
    </location>
</feature>
<dbReference type="Pfam" id="PF00392">
    <property type="entry name" value="GntR"/>
    <property type="match status" value="1"/>
</dbReference>
<evidence type="ECO:0000256" key="2">
    <source>
        <dbReference type="ARBA" id="ARBA00023125"/>
    </source>
</evidence>
<evidence type="ECO:0000256" key="1">
    <source>
        <dbReference type="ARBA" id="ARBA00023015"/>
    </source>
</evidence>
<keyword evidence="2" id="KW-0238">DNA-binding</keyword>
<dbReference type="InterPro" id="IPR000524">
    <property type="entry name" value="Tscrpt_reg_HTH_GntR"/>
</dbReference>
<evidence type="ECO:0000313" key="6">
    <source>
        <dbReference type="EMBL" id="SHN65032.1"/>
    </source>
</evidence>
<gene>
    <name evidence="6" type="ORF">SAMN05444170_0657</name>
</gene>
<dbReference type="Gene3D" id="1.20.120.530">
    <property type="entry name" value="GntR ligand-binding domain-like"/>
    <property type="match status" value="1"/>
</dbReference>
<dbReference type="InterPro" id="IPR036390">
    <property type="entry name" value="WH_DNA-bd_sf"/>
</dbReference>
<keyword evidence="3" id="KW-0804">Transcription</keyword>
<dbReference type="OrthoDB" id="9806293at2"/>
<organism evidence="6 7">
    <name type="scientific">Bradyrhizobium erythrophlei</name>
    <dbReference type="NCBI Taxonomy" id="1437360"/>
    <lineage>
        <taxon>Bacteria</taxon>
        <taxon>Pseudomonadati</taxon>
        <taxon>Pseudomonadota</taxon>
        <taxon>Alphaproteobacteria</taxon>
        <taxon>Hyphomicrobiales</taxon>
        <taxon>Nitrobacteraceae</taxon>
        <taxon>Bradyrhizobium</taxon>
    </lineage>
</organism>
<evidence type="ECO:0000256" key="4">
    <source>
        <dbReference type="SAM" id="MobiDB-lite"/>
    </source>
</evidence>
<keyword evidence="1" id="KW-0805">Transcription regulation</keyword>
<dbReference type="InterPro" id="IPR008920">
    <property type="entry name" value="TF_FadR/GntR_C"/>
</dbReference>
<proteinExistence type="predicted"/>
<keyword evidence="7" id="KW-1185">Reference proteome</keyword>
<protein>
    <submittedName>
        <fullName evidence="6">Transcriptional regulator, GntR family</fullName>
    </submittedName>
</protein>
<dbReference type="SUPFAM" id="SSF48008">
    <property type="entry name" value="GntR ligand-binding domain-like"/>
    <property type="match status" value="1"/>
</dbReference>
<dbReference type="GO" id="GO:0003700">
    <property type="term" value="F:DNA-binding transcription factor activity"/>
    <property type="evidence" value="ECO:0007669"/>
    <property type="project" value="InterPro"/>
</dbReference>
<reference evidence="7" key="1">
    <citation type="submission" date="2016-11" db="EMBL/GenBank/DDBJ databases">
        <authorList>
            <person name="Varghese N."/>
            <person name="Submissions S."/>
        </authorList>
    </citation>
    <scope>NUCLEOTIDE SEQUENCE [LARGE SCALE GENOMIC DNA]</scope>
    <source>
        <strain evidence="7">GAS401</strain>
    </source>
</reference>
<evidence type="ECO:0000256" key="3">
    <source>
        <dbReference type="ARBA" id="ARBA00023163"/>
    </source>
</evidence>
<dbReference type="PRINTS" id="PR00035">
    <property type="entry name" value="HTHGNTR"/>
</dbReference>
<evidence type="ECO:0000259" key="5">
    <source>
        <dbReference type="PROSITE" id="PS50949"/>
    </source>
</evidence>
<dbReference type="PANTHER" id="PTHR43537">
    <property type="entry name" value="TRANSCRIPTIONAL REGULATOR, GNTR FAMILY"/>
    <property type="match status" value="1"/>
</dbReference>
<dbReference type="InterPro" id="IPR011711">
    <property type="entry name" value="GntR_C"/>
</dbReference>
<sequence length="254" mass="28475">MAVQRPARRARAPKLVAPKGPPKASKAERRTAGSNGTDHAADDAETLTDRAYRLVEELIVTLALPPETILSEQSLAAKLKIGRTPIREALQRLARDGLVVILPRRGILVSQINLKTQMRLLEVRRELERLMAKGAAERATPEETAQFAAIARDMRRASDESDDMTFMRLDRQFNELVSQAARNEFASRAMGLMHGLSRRFWYQHYRESGDLPLSARLHAEVAEAIAKRHPDAAGKASDRLIDYIESFTRKTIEA</sequence>
<dbReference type="Proteomes" id="UP000184096">
    <property type="component" value="Chromosome I"/>
</dbReference>
<name>A0A1M7T2Z3_9BRAD</name>
<dbReference type="Pfam" id="PF07729">
    <property type="entry name" value="FCD"/>
    <property type="match status" value="1"/>
</dbReference>
<feature type="compositionally biased region" description="Basic residues" evidence="4">
    <location>
        <begin position="1"/>
        <end position="12"/>
    </location>
</feature>
<feature type="domain" description="HTH gntR-type" evidence="5">
    <location>
        <begin position="45"/>
        <end position="112"/>
    </location>
</feature>
<dbReference type="SMART" id="SM00895">
    <property type="entry name" value="FCD"/>
    <property type="match status" value="1"/>
</dbReference>
<accession>A0A1M7T2Z3</accession>
<evidence type="ECO:0000313" key="7">
    <source>
        <dbReference type="Proteomes" id="UP000184096"/>
    </source>
</evidence>
<dbReference type="RefSeq" id="WP_083587425.1">
    <property type="nucleotide sequence ID" value="NZ_LT670849.1"/>
</dbReference>
<dbReference type="GO" id="GO:0003677">
    <property type="term" value="F:DNA binding"/>
    <property type="evidence" value="ECO:0007669"/>
    <property type="project" value="UniProtKB-KW"/>
</dbReference>
<dbReference type="EMBL" id="LT670849">
    <property type="protein sequence ID" value="SHN65032.1"/>
    <property type="molecule type" value="Genomic_DNA"/>
</dbReference>